<comment type="caution">
    <text evidence="1">The sequence shown here is derived from an EMBL/GenBank/DDBJ whole genome shotgun (WGS) entry which is preliminary data.</text>
</comment>
<dbReference type="OrthoDB" id="9970026at2"/>
<accession>A0A2K3YS03</accession>
<dbReference type="AlphaFoldDB" id="A0A2K3YS03"/>
<evidence type="ECO:0000313" key="1">
    <source>
        <dbReference type="EMBL" id="PNZ28379.1"/>
    </source>
</evidence>
<dbReference type="Proteomes" id="UP000242752">
    <property type="component" value="Unassembled WGS sequence"/>
</dbReference>
<proteinExistence type="predicted"/>
<organism evidence="1 2">
    <name type="scientific">Staphylococcus rostri</name>
    <dbReference type="NCBI Taxonomy" id="522262"/>
    <lineage>
        <taxon>Bacteria</taxon>
        <taxon>Bacillati</taxon>
        <taxon>Bacillota</taxon>
        <taxon>Bacilli</taxon>
        <taxon>Bacillales</taxon>
        <taxon>Staphylococcaceae</taxon>
        <taxon>Staphylococcus</taxon>
    </lineage>
</organism>
<name>A0A2K3YS03_9STAP</name>
<gene>
    <name evidence="1" type="ORF">CD122_04470</name>
</gene>
<evidence type="ECO:0000313" key="2">
    <source>
        <dbReference type="Proteomes" id="UP000242752"/>
    </source>
</evidence>
<sequence>MSDGKEILSPMITHAVDDLNKMSGFENKFVCRYDAQNDWYDIMHSIENDIQQNDEIAKMVSDILYHHLISQGVYNFSFYEDKHVIAKSTYEFEPNVNKHIEDKVVTMRN</sequence>
<reference evidence="1 2" key="1">
    <citation type="submission" date="2017-08" db="EMBL/GenBank/DDBJ databases">
        <title>Draft genome sequences of 64 type strains of genus Staph aureus.</title>
        <authorList>
            <person name="Cole K."/>
            <person name="Golubchik T."/>
            <person name="Russell J."/>
            <person name="Foster D."/>
            <person name="Llewelyn M."/>
            <person name="Wilson D."/>
            <person name="Crook D."/>
            <person name="Paul J."/>
        </authorList>
    </citation>
    <scope>NUCLEOTIDE SEQUENCE [LARGE SCALE GENOMIC DNA]</scope>
    <source>
        <strain evidence="1 2">DSM 21968</strain>
    </source>
</reference>
<protein>
    <submittedName>
        <fullName evidence="1">Uncharacterized protein</fullName>
    </submittedName>
</protein>
<dbReference type="EMBL" id="PPRF01000023">
    <property type="protein sequence ID" value="PNZ28379.1"/>
    <property type="molecule type" value="Genomic_DNA"/>
</dbReference>
<dbReference type="RefSeq" id="WP_103357807.1">
    <property type="nucleotide sequence ID" value="NZ_PPRF01000023.1"/>
</dbReference>
<keyword evidence="2" id="KW-1185">Reference proteome</keyword>